<dbReference type="GeneID" id="63690445"/>
<proteinExistence type="predicted"/>
<evidence type="ECO:0008006" key="4">
    <source>
        <dbReference type="Google" id="ProtNLM"/>
    </source>
</evidence>
<name>M5G562_DACPD</name>
<reference evidence="2 3" key="1">
    <citation type="journal article" date="2012" name="Science">
        <title>The Paleozoic origin of enzymatic lignin decomposition reconstructed from 31 fungal genomes.</title>
        <authorList>
            <person name="Floudas D."/>
            <person name="Binder M."/>
            <person name="Riley R."/>
            <person name="Barry K."/>
            <person name="Blanchette R.A."/>
            <person name="Henrissat B."/>
            <person name="Martinez A.T."/>
            <person name="Otillar R."/>
            <person name="Spatafora J.W."/>
            <person name="Yadav J.S."/>
            <person name="Aerts A."/>
            <person name="Benoit I."/>
            <person name="Boyd A."/>
            <person name="Carlson A."/>
            <person name="Copeland A."/>
            <person name="Coutinho P.M."/>
            <person name="de Vries R.P."/>
            <person name="Ferreira P."/>
            <person name="Findley K."/>
            <person name="Foster B."/>
            <person name="Gaskell J."/>
            <person name="Glotzer D."/>
            <person name="Gorecki P."/>
            <person name="Heitman J."/>
            <person name="Hesse C."/>
            <person name="Hori C."/>
            <person name="Igarashi K."/>
            <person name="Jurgens J.A."/>
            <person name="Kallen N."/>
            <person name="Kersten P."/>
            <person name="Kohler A."/>
            <person name="Kuees U."/>
            <person name="Kumar T.K.A."/>
            <person name="Kuo A."/>
            <person name="LaButti K."/>
            <person name="Larrondo L.F."/>
            <person name="Lindquist E."/>
            <person name="Ling A."/>
            <person name="Lombard V."/>
            <person name="Lucas S."/>
            <person name="Lundell T."/>
            <person name="Martin R."/>
            <person name="McLaughlin D.J."/>
            <person name="Morgenstern I."/>
            <person name="Morin E."/>
            <person name="Murat C."/>
            <person name="Nagy L.G."/>
            <person name="Nolan M."/>
            <person name="Ohm R.A."/>
            <person name="Patyshakuliyeva A."/>
            <person name="Rokas A."/>
            <person name="Ruiz-Duenas F.J."/>
            <person name="Sabat G."/>
            <person name="Salamov A."/>
            <person name="Samejima M."/>
            <person name="Schmutz J."/>
            <person name="Slot J.C."/>
            <person name="St John F."/>
            <person name="Stenlid J."/>
            <person name="Sun H."/>
            <person name="Sun S."/>
            <person name="Syed K."/>
            <person name="Tsang A."/>
            <person name="Wiebenga A."/>
            <person name="Young D."/>
            <person name="Pisabarro A."/>
            <person name="Eastwood D.C."/>
            <person name="Martin F."/>
            <person name="Cullen D."/>
            <person name="Grigoriev I.V."/>
            <person name="Hibbett D.S."/>
        </authorList>
    </citation>
    <scope>NUCLEOTIDE SEQUENCE [LARGE SCALE GENOMIC DNA]</scope>
    <source>
        <strain evidence="2 3">DJM-731 SS1</strain>
    </source>
</reference>
<dbReference type="EMBL" id="JH795871">
    <property type="protein sequence ID" value="EJT98892.1"/>
    <property type="molecule type" value="Genomic_DNA"/>
</dbReference>
<dbReference type="GO" id="GO:0032153">
    <property type="term" value="C:cell division site"/>
    <property type="evidence" value="ECO:0007669"/>
    <property type="project" value="TreeGrafter"/>
</dbReference>
<protein>
    <recommendedName>
        <fullName evidence="4">HCP-like protein</fullName>
    </recommendedName>
</protein>
<gene>
    <name evidence="2" type="ORF">DACRYDRAFT_56647</name>
</gene>
<dbReference type="Pfam" id="PF08238">
    <property type="entry name" value="Sel1"/>
    <property type="match status" value="4"/>
</dbReference>
<dbReference type="RefSeq" id="XP_040625790.1">
    <property type="nucleotide sequence ID" value="XM_040775383.1"/>
</dbReference>
<dbReference type="GO" id="GO:0010972">
    <property type="term" value="P:negative regulation of G2/M transition of mitotic cell cycle"/>
    <property type="evidence" value="ECO:0007669"/>
    <property type="project" value="TreeGrafter"/>
</dbReference>
<sequence>MSSLSEARKSPGPPPASPTLPSVPRIPQPVQHLHLGISAHGADNLRLAAEHFELAAKLGGGCALGMIMWGLTLRHGWGLRKDVGRGYVWMRKGVERALKEWEVEEPQGKKIRGLQPGRGQEMIKELGGVRRELVLALGEVARGSMHGWGVKEDKKMGFNYFIVGAQLGDAECAQEVAFCYEKGRGVRKDKMEAARWYRQAIKAGMSDVGLAWIWKPKYD</sequence>
<dbReference type="OMA" id="AWIYKPK"/>
<dbReference type="InterPro" id="IPR006597">
    <property type="entry name" value="Sel1-like"/>
</dbReference>
<dbReference type="Gene3D" id="1.25.40.10">
    <property type="entry name" value="Tetratricopeptide repeat domain"/>
    <property type="match status" value="1"/>
</dbReference>
<dbReference type="SMART" id="SM00671">
    <property type="entry name" value="SEL1"/>
    <property type="match status" value="3"/>
</dbReference>
<organism evidence="2 3">
    <name type="scientific">Dacryopinax primogenitus (strain DJM 731)</name>
    <name type="common">Brown rot fungus</name>
    <dbReference type="NCBI Taxonomy" id="1858805"/>
    <lineage>
        <taxon>Eukaryota</taxon>
        <taxon>Fungi</taxon>
        <taxon>Dikarya</taxon>
        <taxon>Basidiomycota</taxon>
        <taxon>Agaricomycotina</taxon>
        <taxon>Dacrymycetes</taxon>
        <taxon>Dacrymycetales</taxon>
        <taxon>Dacrymycetaceae</taxon>
        <taxon>Dacryopinax</taxon>
    </lineage>
</organism>
<dbReference type="STRING" id="1858805.M5G562"/>
<dbReference type="InterPro" id="IPR052945">
    <property type="entry name" value="Mitotic_Regulator"/>
</dbReference>
<dbReference type="AlphaFoldDB" id="M5G562"/>
<dbReference type="PANTHER" id="PTHR43628:SF1">
    <property type="entry name" value="CHITIN SYNTHASE REGULATORY FACTOR 2-RELATED"/>
    <property type="match status" value="1"/>
</dbReference>
<dbReference type="PANTHER" id="PTHR43628">
    <property type="entry name" value="ACTIVATOR OF C KINASE PROTEIN 1-RELATED"/>
    <property type="match status" value="1"/>
</dbReference>
<dbReference type="HOGENOM" id="CLU_101871_0_0_1"/>
<keyword evidence="3" id="KW-1185">Reference proteome</keyword>
<accession>M5G562</accession>
<dbReference type="InterPro" id="IPR011990">
    <property type="entry name" value="TPR-like_helical_dom_sf"/>
</dbReference>
<dbReference type="OrthoDB" id="2148946at2759"/>
<evidence type="ECO:0000313" key="3">
    <source>
        <dbReference type="Proteomes" id="UP000030653"/>
    </source>
</evidence>
<evidence type="ECO:0000256" key="1">
    <source>
        <dbReference type="SAM" id="MobiDB-lite"/>
    </source>
</evidence>
<dbReference type="SUPFAM" id="SSF81901">
    <property type="entry name" value="HCP-like"/>
    <property type="match status" value="1"/>
</dbReference>
<dbReference type="Proteomes" id="UP000030653">
    <property type="component" value="Unassembled WGS sequence"/>
</dbReference>
<feature type="region of interest" description="Disordered" evidence="1">
    <location>
        <begin position="1"/>
        <end position="27"/>
    </location>
</feature>
<evidence type="ECO:0000313" key="2">
    <source>
        <dbReference type="EMBL" id="EJT98892.1"/>
    </source>
</evidence>